<keyword evidence="4" id="KW-0564">Palmitate</keyword>
<dbReference type="Proteomes" id="UP000533598">
    <property type="component" value="Unassembled WGS sequence"/>
</dbReference>
<dbReference type="SUPFAM" id="SSF53850">
    <property type="entry name" value="Periplasmic binding protein-like II"/>
    <property type="match status" value="1"/>
</dbReference>
<evidence type="ECO:0000256" key="8">
    <source>
        <dbReference type="SAM" id="SignalP"/>
    </source>
</evidence>
<protein>
    <recommendedName>
        <fullName evidence="6">Lipoprotein</fullName>
    </recommendedName>
</protein>
<proteinExistence type="inferred from homology"/>
<evidence type="ECO:0000313" key="10">
    <source>
        <dbReference type="Proteomes" id="UP000533598"/>
    </source>
</evidence>
<comment type="similarity">
    <text evidence="6">Belongs to the nlpA lipoprotein family.</text>
</comment>
<keyword evidence="10" id="KW-1185">Reference proteome</keyword>
<evidence type="ECO:0000313" key="9">
    <source>
        <dbReference type="EMBL" id="MBB4674189.1"/>
    </source>
</evidence>
<organism evidence="9 10">
    <name type="scientific">Crossiella cryophila</name>
    <dbReference type="NCBI Taxonomy" id="43355"/>
    <lineage>
        <taxon>Bacteria</taxon>
        <taxon>Bacillati</taxon>
        <taxon>Actinomycetota</taxon>
        <taxon>Actinomycetes</taxon>
        <taxon>Pseudonocardiales</taxon>
        <taxon>Pseudonocardiaceae</taxon>
        <taxon>Crossiella</taxon>
    </lineage>
</organism>
<evidence type="ECO:0000256" key="2">
    <source>
        <dbReference type="ARBA" id="ARBA00022729"/>
    </source>
</evidence>
<keyword evidence="3" id="KW-0472">Membrane</keyword>
<dbReference type="GO" id="GO:0016020">
    <property type="term" value="C:membrane"/>
    <property type="evidence" value="ECO:0007669"/>
    <property type="project" value="UniProtKB-SubCell"/>
</dbReference>
<dbReference type="CDD" id="cd13597">
    <property type="entry name" value="PBP2_lipoprotein_Tp32"/>
    <property type="match status" value="1"/>
</dbReference>
<feature type="lipid moiety-binding region" description="S-diacylglycerol cysteine" evidence="7">
    <location>
        <position position="20"/>
    </location>
</feature>
<dbReference type="EMBL" id="JACHMH010000001">
    <property type="protein sequence ID" value="MBB4674189.1"/>
    <property type="molecule type" value="Genomic_DNA"/>
</dbReference>
<evidence type="ECO:0000256" key="3">
    <source>
        <dbReference type="ARBA" id="ARBA00023136"/>
    </source>
</evidence>
<evidence type="ECO:0000256" key="6">
    <source>
        <dbReference type="PIRNR" id="PIRNR002854"/>
    </source>
</evidence>
<name>A0A7W7C478_9PSEU</name>
<keyword evidence="5 6" id="KW-0449">Lipoprotein</keyword>
<feature type="chain" id="PRO_5038646258" description="Lipoprotein" evidence="8">
    <location>
        <begin position="20"/>
        <end position="270"/>
    </location>
</feature>
<keyword evidence="2 8" id="KW-0732">Signal</keyword>
<evidence type="ECO:0000256" key="5">
    <source>
        <dbReference type="ARBA" id="ARBA00023288"/>
    </source>
</evidence>
<comment type="caution">
    <text evidence="9">The sequence shown here is derived from an EMBL/GenBank/DDBJ whole genome shotgun (WGS) entry which is preliminary data.</text>
</comment>
<evidence type="ECO:0000256" key="7">
    <source>
        <dbReference type="PIRSR" id="PIRSR002854-1"/>
    </source>
</evidence>
<dbReference type="InterPro" id="IPR004872">
    <property type="entry name" value="Lipoprotein_NlpA"/>
</dbReference>
<dbReference type="RefSeq" id="WP_185000210.1">
    <property type="nucleotide sequence ID" value="NZ_BAAAUI010000011.1"/>
</dbReference>
<evidence type="ECO:0000256" key="1">
    <source>
        <dbReference type="ARBA" id="ARBA00004635"/>
    </source>
</evidence>
<dbReference type="PANTHER" id="PTHR30429:SF0">
    <property type="entry name" value="METHIONINE-BINDING LIPOPROTEIN METQ"/>
    <property type="match status" value="1"/>
</dbReference>
<dbReference type="PANTHER" id="PTHR30429">
    <property type="entry name" value="D-METHIONINE-BINDING LIPOPROTEIN METQ"/>
    <property type="match status" value="1"/>
</dbReference>
<dbReference type="PIRSF" id="PIRSF002854">
    <property type="entry name" value="MetQ"/>
    <property type="match status" value="1"/>
</dbReference>
<dbReference type="PROSITE" id="PS51257">
    <property type="entry name" value="PROKAR_LIPOPROTEIN"/>
    <property type="match status" value="1"/>
</dbReference>
<dbReference type="AlphaFoldDB" id="A0A7W7C478"/>
<comment type="subcellular location">
    <subcellularLocation>
        <location evidence="1">Membrane</location>
        <topology evidence="1">Lipid-anchor</topology>
    </subcellularLocation>
</comment>
<dbReference type="Pfam" id="PF03180">
    <property type="entry name" value="Lipoprotein_9"/>
    <property type="match status" value="1"/>
</dbReference>
<accession>A0A7W7C478</accession>
<sequence>MRVSALIATVVTAALTLTACGGGADNAANQEATLRVAVSPVPHAKILNWVKNNLAASKNLKIEVVEFQDYVLPNTSLVDKQLEANYFQHVPYLTEFLKERGGDLKFVTPVHIEPLAVFSKKVKNIADLPSGGKVALSQDASNQTRALKLLQANGVLKLKPGTEAGAALKDIGENPKNLKFVELEPAQLARSLDDTDASIVNGNYAIDAGLDPIKGSLAVEKAENNPYANGLVTRPELAEDKRIKALAELLTSQQTRDYIQKEFGGAVIPA</sequence>
<dbReference type="Gene3D" id="3.40.190.10">
    <property type="entry name" value="Periplasmic binding protein-like II"/>
    <property type="match status" value="2"/>
</dbReference>
<feature type="signal peptide" evidence="8">
    <location>
        <begin position="1"/>
        <end position="19"/>
    </location>
</feature>
<evidence type="ECO:0000256" key="4">
    <source>
        <dbReference type="ARBA" id="ARBA00023139"/>
    </source>
</evidence>
<gene>
    <name evidence="9" type="ORF">HNR67_000307</name>
</gene>
<reference evidence="9 10" key="1">
    <citation type="submission" date="2020-08" db="EMBL/GenBank/DDBJ databases">
        <title>Sequencing the genomes of 1000 actinobacteria strains.</title>
        <authorList>
            <person name="Klenk H.-P."/>
        </authorList>
    </citation>
    <scope>NUCLEOTIDE SEQUENCE [LARGE SCALE GENOMIC DNA]</scope>
    <source>
        <strain evidence="9 10">DSM 44230</strain>
    </source>
</reference>